<keyword evidence="1" id="KW-0472">Membrane</keyword>
<sequence>MVTIKNKFLLLAVGFWFSGLILTLIGAAARSQHWSSSGLLLTVGITAQAIGFGFFGYVLMQAIFSKKK</sequence>
<evidence type="ECO:0000256" key="1">
    <source>
        <dbReference type="SAM" id="Phobius"/>
    </source>
</evidence>
<dbReference type="EMBL" id="PVTE01000005">
    <property type="protein sequence ID" value="PRY41914.1"/>
    <property type="molecule type" value="Genomic_DNA"/>
</dbReference>
<comment type="caution">
    <text evidence="2">The sequence shown here is derived from an EMBL/GenBank/DDBJ whole genome shotgun (WGS) entry which is preliminary data.</text>
</comment>
<proteinExistence type="predicted"/>
<keyword evidence="1" id="KW-0812">Transmembrane</keyword>
<reference evidence="2 3" key="1">
    <citation type="submission" date="2018-03" db="EMBL/GenBank/DDBJ databases">
        <title>Genomic Encyclopedia of Archaeal and Bacterial Type Strains, Phase II (KMG-II): from individual species to whole genera.</title>
        <authorList>
            <person name="Goeker M."/>
        </authorList>
    </citation>
    <scope>NUCLEOTIDE SEQUENCE [LARGE SCALE GENOMIC DNA]</scope>
    <source>
        <strain evidence="2 3">DSM 28354</strain>
    </source>
</reference>
<evidence type="ECO:0000313" key="2">
    <source>
        <dbReference type="EMBL" id="PRY41914.1"/>
    </source>
</evidence>
<keyword evidence="3" id="KW-1185">Reference proteome</keyword>
<evidence type="ECO:0000313" key="3">
    <source>
        <dbReference type="Proteomes" id="UP000238375"/>
    </source>
</evidence>
<accession>A0A2T0T8C6</accession>
<dbReference type="Proteomes" id="UP000238375">
    <property type="component" value="Unassembled WGS sequence"/>
</dbReference>
<name>A0A2T0T8C6_9BACT</name>
<feature type="transmembrane region" description="Helical" evidence="1">
    <location>
        <begin position="39"/>
        <end position="60"/>
    </location>
</feature>
<dbReference type="RefSeq" id="WP_106137122.1">
    <property type="nucleotide sequence ID" value="NZ_PVTE01000005.1"/>
</dbReference>
<keyword evidence="1" id="KW-1133">Transmembrane helix</keyword>
<protein>
    <submittedName>
        <fullName evidence="2">Uncharacterized protein</fullName>
    </submittedName>
</protein>
<organism evidence="2 3">
    <name type="scientific">Spirosoma oryzae</name>
    <dbReference type="NCBI Taxonomy" id="1469603"/>
    <lineage>
        <taxon>Bacteria</taxon>
        <taxon>Pseudomonadati</taxon>
        <taxon>Bacteroidota</taxon>
        <taxon>Cytophagia</taxon>
        <taxon>Cytophagales</taxon>
        <taxon>Cytophagaceae</taxon>
        <taxon>Spirosoma</taxon>
    </lineage>
</organism>
<dbReference type="AlphaFoldDB" id="A0A2T0T8C6"/>
<gene>
    <name evidence="2" type="ORF">CLV58_105115</name>
</gene>
<dbReference type="OrthoDB" id="964368at2"/>